<evidence type="ECO:0000313" key="3">
    <source>
        <dbReference type="Proteomes" id="UP000094065"/>
    </source>
</evidence>
<accession>A0A1E3HE47</accession>
<gene>
    <name evidence="2" type="ORF">L202_06967</name>
</gene>
<feature type="signal peptide" evidence="1">
    <location>
        <begin position="1"/>
        <end position="39"/>
    </location>
</feature>
<name>A0A1E3HE47_9TREE</name>
<dbReference type="EMBL" id="AWGJ01000011">
    <property type="protein sequence ID" value="ODN74611.1"/>
    <property type="molecule type" value="Genomic_DNA"/>
</dbReference>
<keyword evidence="1" id="KW-0732">Signal</keyword>
<organism evidence="2 3">
    <name type="scientific">Cryptococcus amylolentus CBS 6039</name>
    <dbReference type="NCBI Taxonomy" id="1295533"/>
    <lineage>
        <taxon>Eukaryota</taxon>
        <taxon>Fungi</taxon>
        <taxon>Dikarya</taxon>
        <taxon>Basidiomycota</taxon>
        <taxon>Agaricomycotina</taxon>
        <taxon>Tremellomycetes</taxon>
        <taxon>Tremellales</taxon>
        <taxon>Cryptococcaceae</taxon>
        <taxon>Cryptococcus</taxon>
    </lineage>
</organism>
<proteinExistence type="predicted"/>
<dbReference type="EMBL" id="AWGJ01000011">
    <property type="protein sequence ID" value="ODN74612.1"/>
    <property type="molecule type" value="Genomic_DNA"/>
</dbReference>
<comment type="caution">
    <text evidence="2">The sequence shown here is derived from an EMBL/GenBank/DDBJ whole genome shotgun (WGS) entry which is preliminary data.</text>
</comment>
<dbReference type="Proteomes" id="UP000094065">
    <property type="component" value="Unassembled WGS sequence"/>
</dbReference>
<dbReference type="AlphaFoldDB" id="A0A1E3HE47"/>
<dbReference type="RefSeq" id="XP_018990394.1">
    <property type="nucleotide sequence ID" value="XM_019141587.1"/>
</dbReference>
<dbReference type="EMBL" id="AWGJ01000011">
    <property type="protein sequence ID" value="ODN74613.1"/>
    <property type="molecule type" value="Genomic_DNA"/>
</dbReference>
<reference evidence="2 3" key="1">
    <citation type="submission" date="2016-06" db="EMBL/GenBank/DDBJ databases">
        <title>Evolution of pathogenesis and genome organization in the Tremellales.</title>
        <authorList>
            <person name="Cuomo C."/>
            <person name="Litvintseva A."/>
            <person name="Heitman J."/>
            <person name="Chen Y."/>
            <person name="Sun S."/>
            <person name="Springer D."/>
            <person name="Dromer F."/>
            <person name="Young S."/>
            <person name="Zeng Q."/>
            <person name="Chapman S."/>
            <person name="Gujja S."/>
            <person name="Saif S."/>
            <person name="Birren B."/>
        </authorList>
    </citation>
    <scope>NUCLEOTIDE SEQUENCE [LARGE SCALE GENOMIC DNA]</scope>
    <source>
        <strain evidence="2 3">CBS 6039</strain>
    </source>
</reference>
<evidence type="ECO:0000313" key="2">
    <source>
        <dbReference type="EMBL" id="ODN74612.1"/>
    </source>
</evidence>
<dbReference type="RefSeq" id="XP_018990392.1">
    <property type="nucleotide sequence ID" value="XM_019141585.1"/>
</dbReference>
<feature type="chain" id="PRO_5009448975" evidence="1">
    <location>
        <begin position="40"/>
        <end position="80"/>
    </location>
</feature>
<dbReference type="GeneID" id="30158276"/>
<dbReference type="RefSeq" id="XP_018990393.1">
    <property type="nucleotide sequence ID" value="XM_019141586.1"/>
</dbReference>
<keyword evidence="3" id="KW-1185">Reference proteome</keyword>
<evidence type="ECO:0000256" key="1">
    <source>
        <dbReference type="SAM" id="SignalP"/>
    </source>
</evidence>
<protein>
    <submittedName>
        <fullName evidence="2">Uncharacterized protein</fullName>
    </submittedName>
</protein>
<sequence length="80" mass="8601">MSTSFTVSSPPSLPHPSMSLPPSLLYLVVFGLLAGDTSAFSFSTSTPSQCGNFTVQWTGGTANPQDPLRESFTFWELDKP</sequence>